<dbReference type="HOGENOM" id="CLU_2493247_0_0_9"/>
<evidence type="ECO:0000313" key="2">
    <source>
        <dbReference type="Proteomes" id="UP000007050"/>
    </source>
</evidence>
<dbReference type="Proteomes" id="UP000007050">
    <property type="component" value="Chromosome"/>
</dbReference>
<evidence type="ECO:0000313" key="1">
    <source>
        <dbReference type="EMBL" id="CBL35125.1"/>
    </source>
</evidence>
<dbReference type="BioCyc" id="ESIR717961:G136L-1910-MONOMER"/>
<protein>
    <submittedName>
        <fullName evidence="1">Uncharacterized protein</fullName>
    </submittedName>
</protein>
<sequence length="86" mass="10136">MMCYYNNSKRIVDSYSKNVIREAKYGYQSLSKFIQNEINKDVWILNNTSVKSIEWQFYWSEVSQTGGPSGLLLKELTNRGIKVFFH</sequence>
<proteinExistence type="predicted"/>
<gene>
    <name evidence="1" type="ORF">ES1_22870</name>
</gene>
<reference evidence="1 2" key="1">
    <citation type="submission" date="2010-03" db="EMBL/GenBank/DDBJ databases">
        <title>The genome sequence of Eubacterium siraeum V10Sc8a.</title>
        <authorList>
            <consortium name="metaHIT consortium -- http://www.metahit.eu/"/>
            <person name="Pajon A."/>
            <person name="Turner K."/>
            <person name="Parkhill J."/>
            <person name="Duncan S."/>
            <person name="Flint H."/>
        </authorList>
    </citation>
    <scope>NUCLEOTIDE SEQUENCE [LARGE SCALE GENOMIC DNA]</scope>
    <source>
        <strain evidence="1 2">V10Sc8a</strain>
    </source>
</reference>
<reference evidence="1 2" key="2">
    <citation type="submission" date="2010-03" db="EMBL/GenBank/DDBJ databases">
        <authorList>
            <person name="Pajon A."/>
        </authorList>
    </citation>
    <scope>NUCLEOTIDE SEQUENCE [LARGE SCALE GENOMIC DNA]</scope>
    <source>
        <strain evidence="1 2">V10Sc8a</strain>
    </source>
</reference>
<dbReference type="KEGG" id="esr:ES1_22870"/>
<dbReference type="AlphaFoldDB" id="D4MMZ2"/>
<organism evidence="1 2">
    <name type="scientific">[Eubacterium] siraeum V10Sc8a</name>
    <dbReference type="NCBI Taxonomy" id="717961"/>
    <lineage>
        <taxon>Bacteria</taxon>
        <taxon>Bacillati</taxon>
        <taxon>Bacillota</taxon>
        <taxon>Clostridia</taxon>
        <taxon>Eubacteriales</taxon>
        <taxon>Oscillospiraceae</taxon>
        <taxon>Oscillospiraceae incertae sedis</taxon>
    </lineage>
</organism>
<dbReference type="EMBL" id="FP929059">
    <property type="protein sequence ID" value="CBL35125.1"/>
    <property type="molecule type" value="Genomic_DNA"/>
</dbReference>
<accession>D4MMZ2</accession>
<name>D4MMZ2_9FIRM</name>